<protein>
    <recommendedName>
        <fullName evidence="3">YdhG-like domain-containing protein</fullName>
    </recommendedName>
</protein>
<sequence>MERSDHDVDAFLDSLDGPRADAMRELDRVISAEFAGLERVLWEGVFWGGTDQRIVGYGAITQPRPKGDPVEWFLVGLAEQAAHVSVYVNAAVDGAYLVQRRADRLGRVRVGSAAIAITALDRLDMAGFVDLLREARGLAPDVR</sequence>
<reference evidence="2" key="1">
    <citation type="journal article" date="2019" name="Int. J. Syst. Evol. Microbiol.">
        <title>The Global Catalogue of Microorganisms (GCM) 10K type strain sequencing project: providing services to taxonomists for standard genome sequencing and annotation.</title>
        <authorList>
            <consortium name="The Broad Institute Genomics Platform"/>
            <consortium name="The Broad Institute Genome Sequencing Center for Infectious Disease"/>
            <person name="Wu L."/>
            <person name="Ma J."/>
        </authorList>
    </citation>
    <scope>NUCLEOTIDE SEQUENCE [LARGE SCALE GENOMIC DNA]</scope>
    <source>
        <strain evidence="2">NBRC 109019</strain>
    </source>
</reference>
<gene>
    <name evidence="1" type="ORF">GCM10025870_22330</name>
</gene>
<dbReference type="EMBL" id="AP027734">
    <property type="protein sequence ID" value="BDZ55160.1"/>
    <property type="molecule type" value="Genomic_DNA"/>
</dbReference>
<organism evidence="1 2">
    <name type="scientific">Agromyces marinus</name>
    <dbReference type="NCBI Taxonomy" id="1389020"/>
    <lineage>
        <taxon>Bacteria</taxon>
        <taxon>Bacillati</taxon>
        <taxon>Actinomycetota</taxon>
        <taxon>Actinomycetes</taxon>
        <taxon>Micrococcales</taxon>
        <taxon>Microbacteriaceae</taxon>
        <taxon>Agromyces</taxon>
    </lineage>
</organism>
<proteinExistence type="predicted"/>
<dbReference type="RefSeq" id="WP_234660013.1">
    <property type="nucleotide sequence ID" value="NZ_AP027734.1"/>
</dbReference>
<evidence type="ECO:0008006" key="3">
    <source>
        <dbReference type="Google" id="ProtNLM"/>
    </source>
</evidence>
<evidence type="ECO:0000313" key="1">
    <source>
        <dbReference type="EMBL" id="BDZ55160.1"/>
    </source>
</evidence>
<evidence type="ECO:0000313" key="2">
    <source>
        <dbReference type="Proteomes" id="UP001321477"/>
    </source>
</evidence>
<keyword evidence="2" id="KW-1185">Reference proteome</keyword>
<name>A0ABM8H356_9MICO</name>
<dbReference type="Proteomes" id="UP001321477">
    <property type="component" value="Chromosome"/>
</dbReference>
<accession>A0ABM8H356</accession>